<organism evidence="1 2">
    <name type="scientific">Komagataeibacter swingsii</name>
    <dbReference type="NCBI Taxonomy" id="215220"/>
    <lineage>
        <taxon>Bacteria</taxon>
        <taxon>Pseudomonadati</taxon>
        <taxon>Pseudomonadota</taxon>
        <taxon>Alphaproteobacteria</taxon>
        <taxon>Acetobacterales</taxon>
        <taxon>Acetobacteraceae</taxon>
        <taxon>Komagataeibacter</taxon>
    </lineage>
</organism>
<feature type="non-terminal residue" evidence="1">
    <location>
        <position position="1"/>
    </location>
</feature>
<protein>
    <submittedName>
        <fullName evidence="1">Uncharacterized protein</fullName>
    </submittedName>
</protein>
<evidence type="ECO:0000313" key="2">
    <source>
        <dbReference type="Proteomes" id="UP000522590"/>
    </source>
</evidence>
<sequence length="63" mass="6765">GCGTVGLREALTRHLDLSRPNPAMLEALGGCAPGFLPHLLNDAVLSVTAQDIPSLFRRMQPRL</sequence>
<accession>A0A850P6U5</accession>
<name>A0A850P6U5_9PROT</name>
<reference evidence="1 2" key="1">
    <citation type="submission" date="2020-06" db="EMBL/GenBank/DDBJ databases">
        <title>Description of novel acetic acid bacteria.</title>
        <authorList>
            <person name="Sombolestani A."/>
        </authorList>
    </citation>
    <scope>NUCLEOTIDE SEQUENCE [LARGE SCALE GENOMIC DNA]</scope>
    <source>
        <strain evidence="1 2">LMG 25</strain>
    </source>
</reference>
<proteinExistence type="predicted"/>
<dbReference type="Proteomes" id="UP000522590">
    <property type="component" value="Unassembled WGS sequence"/>
</dbReference>
<gene>
    <name evidence="1" type="ORF">HUK81_18150</name>
</gene>
<evidence type="ECO:0000313" key="1">
    <source>
        <dbReference type="EMBL" id="NVN38753.1"/>
    </source>
</evidence>
<comment type="caution">
    <text evidence="1">The sequence shown here is derived from an EMBL/GenBank/DDBJ whole genome shotgun (WGS) entry which is preliminary data.</text>
</comment>
<dbReference type="AlphaFoldDB" id="A0A850P6U5"/>
<dbReference type="EMBL" id="JABXXS010000122">
    <property type="protein sequence ID" value="NVN38753.1"/>
    <property type="molecule type" value="Genomic_DNA"/>
</dbReference>
<dbReference type="RefSeq" id="WP_176644173.1">
    <property type="nucleotide sequence ID" value="NZ_JABXXS010000122.1"/>
</dbReference>